<dbReference type="FunFam" id="3.30.565.10:FF:000006">
    <property type="entry name" value="Sensor histidine kinase WalK"/>
    <property type="match status" value="1"/>
</dbReference>
<evidence type="ECO:0000256" key="3">
    <source>
        <dbReference type="ARBA" id="ARBA00022553"/>
    </source>
</evidence>
<dbReference type="InterPro" id="IPR000014">
    <property type="entry name" value="PAS"/>
</dbReference>
<evidence type="ECO:0000313" key="11">
    <source>
        <dbReference type="Proteomes" id="UP001596383"/>
    </source>
</evidence>
<evidence type="ECO:0000259" key="7">
    <source>
        <dbReference type="PROSITE" id="PS50109"/>
    </source>
</evidence>
<dbReference type="InterPro" id="IPR001610">
    <property type="entry name" value="PAC"/>
</dbReference>
<dbReference type="InterPro" id="IPR004358">
    <property type="entry name" value="Sig_transdc_His_kin-like_C"/>
</dbReference>
<dbReference type="Gene3D" id="2.10.70.100">
    <property type="match status" value="1"/>
</dbReference>
<dbReference type="InterPro" id="IPR029016">
    <property type="entry name" value="GAF-like_dom_sf"/>
</dbReference>
<dbReference type="SMART" id="SM00387">
    <property type="entry name" value="HATPase_c"/>
    <property type="match status" value="1"/>
</dbReference>
<evidence type="ECO:0000256" key="1">
    <source>
        <dbReference type="ARBA" id="ARBA00000085"/>
    </source>
</evidence>
<keyword evidence="4" id="KW-0808">Transferase</keyword>
<dbReference type="SUPFAM" id="SSF55785">
    <property type="entry name" value="PYP-like sensor domain (PAS domain)"/>
    <property type="match status" value="2"/>
</dbReference>
<dbReference type="InterPro" id="IPR025847">
    <property type="entry name" value="MEDS_domain"/>
</dbReference>
<gene>
    <name evidence="10" type="ORF">ACFQE6_01955</name>
</gene>
<dbReference type="PRINTS" id="PR00344">
    <property type="entry name" value="BCTRLSENSOR"/>
</dbReference>
<feature type="coiled-coil region" evidence="6">
    <location>
        <begin position="979"/>
        <end position="1006"/>
    </location>
</feature>
<dbReference type="CDD" id="cd00082">
    <property type="entry name" value="HisKA"/>
    <property type="match status" value="1"/>
</dbReference>
<comment type="catalytic activity">
    <reaction evidence="1">
        <text>ATP + protein L-histidine = ADP + protein N-phospho-L-histidine.</text>
        <dbReference type="EC" id="2.7.13.3"/>
    </reaction>
</comment>
<dbReference type="EMBL" id="JBHSWV010000022">
    <property type="protein sequence ID" value="MFC6763866.1"/>
    <property type="molecule type" value="Genomic_DNA"/>
</dbReference>
<dbReference type="EC" id="2.7.13.3" evidence="2"/>
<dbReference type="Gene3D" id="3.30.450.20">
    <property type="entry name" value="PAS domain"/>
    <property type="match status" value="2"/>
</dbReference>
<evidence type="ECO:0000256" key="6">
    <source>
        <dbReference type="SAM" id="Coils"/>
    </source>
</evidence>
<accession>A0ABD5SJL2</accession>
<dbReference type="Gene3D" id="1.10.287.130">
    <property type="match status" value="1"/>
</dbReference>
<keyword evidence="6" id="KW-0175">Coiled coil</keyword>
<dbReference type="CDD" id="cd00130">
    <property type="entry name" value="PAS"/>
    <property type="match status" value="1"/>
</dbReference>
<dbReference type="Pfam" id="PF13185">
    <property type="entry name" value="GAF_2"/>
    <property type="match status" value="1"/>
</dbReference>
<dbReference type="SMART" id="SM00388">
    <property type="entry name" value="HisKA"/>
    <property type="match status" value="1"/>
</dbReference>
<feature type="domain" description="PAC" evidence="9">
    <location>
        <begin position="814"/>
        <end position="865"/>
    </location>
</feature>
<keyword evidence="3" id="KW-0597">Phosphoprotein</keyword>
<dbReference type="RefSeq" id="WP_273736968.1">
    <property type="nucleotide sequence ID" value="NZ_JAQIVI010000022.1"/>
</dbReference>
<feature type="domain" description="PAS" evidence="8">
    <location>
        <begin position="859"/>
        <end position="937"/>
    </location>
</feature>
<evidence type="ECO:0000256" key="2">
    <source>
        <dbReference type="ARBA" id="ARBA00012438"/>
    </source>
</evidence>
<dbReference type="Pfam" id="PF02518">
    <property type="entry name" value="HATPase_c"/>
    <property type="match status" value="1"/>
</dbReference>
<dbReference type="InterPro" id="IPR003661">
    <property type="entry name" value="HisK_dim/P_dom"/>
</dbReference>
<dbReference type="InterPro" id="IPR005467">
    <property type="entry name" value="His_kinase_dom"/>
</dbReference>
<dbReference type="Pfam" id="PF00512">
    <property type="entry name" value="HisKA"/>
    <property type="match status" value="1"/>
</dbReference>
<dbReference type="InterPro" id="IPR036097">
    <property type="entry name" value="HisK_dim/P_sf"/>
</dbReference>
<dbReference type="InterPro" id="IPR003018">
    <property type="entry name" value="GAF"/>
</dbReference>
<organism evidence="10 11">
    <name type="scientific">Natrinema soli</name>
    <dbReference type="NCBI Taxonomy" id="1930624"/>
    <lineage>
        <taxon>Archaea</taxon>
        <taxon>Methanobacteriati</taxon>
        <taxon>Methanobacteriota</taxon>
        <taxon>Stenosarchaea group</taxon>
        <taxon>Halobacteria</taxon>
        <taxon>Halobacteriales</taxon>
        <taxon>Natrialbaceae</taxon>
        <taxon>Natrinema</taxon>
    </lineage>
</organism>
<evidence type="ECO:0000256" key="5">
    <source>
        <dbReference type="ARBA" id="ARBA00022777"/>
    </source>
</evidence>
<dbReference type="SUPFAM" id="SSF55781">
    <property type="entry name" value="GAF domain-like"/>
    <property type="match status" value="3"/>
</dbReference>
<dbReference type="InterPro" id="IPR052162">
    <property type="entry name" value="Sensor_kinase/Photoreceptor"/>
</dbReference>
<dbReference type="GO" id="GO:0004673">
    <property type="term" value="F:protein histidine kinase activity"/>
    <property type="evidence" value="ECO:0007669"/>
    <property type="project" value="UniProtKB-EC"/>
</dbReference>
<dbReference type="InterPro" id="IPR000700">
    <property type="entry name" value="PAS-assoc_C"/>
</dbReference>
<dbReference type="Pfam" id="PF14417">
    <property type="entry name" value="MEDS"/>
    <property type="match status" value="1"/>
</dbReference>
<evidence type="ECO:0000313" key="10">
    <source>
        <dbReference type="EMBL" id="MFC6763866.1"/>
    </source>
</evidence>
<dbReference type="Pfam" id="PF08448">
    <property type="entry name" value="PAS_4"/>
    <property type="match status" value="1"/>
</dbReference>
<dbReference type="InterPro" id="IPR003594">
    <property type="entry name" value="HATPase_dom"/>
</dbReference>
<dbReference type="InterPro" id="IPR035965">
    <property type="entry name" value="PAS-like_dom_sf"/>
</dbReference>
<sequence>MKQTAEQSGPHSVQGLETGLEALRQGPEFRGPVETLDGHHCNDHFAQIYESDEERFDAAIPFIRHGLDQNDRCMYIVDESTEAEVKAAMRAAGLDVDAALAAGTLSFHTIQETYLRNGTFDPDEMIDFYAEMVADATEEYAALRIIAETTWLQEETTTVDQFIEYEARVNDLFADEDALAICQYDRDGFPPEIIRKIVRTHPHLIYNGTVCHNVYYTPPEEFFGADEPAREVDRMLETLYDRTAARTALEDRQRTLRKQNEIVASPDKTFEEKLQELFELGCERFGLELGAMATVDTDDDRFEVEAVSGDHEYFAPGVELPLSETYCTAATDIKAAGSVADPPEEGYDDIHVYQEFGIQAYLGTYIAVDGGADRTFFFVTETPRSADFSDDDHAFIRLMGQWVKYELERRQRERFLHESYQITSDPELSFEEKLERLLDLGCEWFGLEMAGMNHLPSWDGKFRIEHGVGLGVDSGDEPVWTDPGEGCFCRRTITEDRPVSCVDVRGTDWAHDPIYQEFGLTSYFGTKVMSGSTPYGTLWFGSTEPRDRPFSDTERTFIELIGQWVSYEVERREHKQSQRDLYEIAADTDLAFDEKLQALFDLGCNRFDLELGGIAQIDPATDEFEVKYASDDHDHLAHGAQIPLSETYCRVFANGGDTAGITDPVGDGFEGSRAYEEFGMNAYLGTRIRLDDARDRTLFFASSDPRTADFSEAERTFLHLMGQWVQHELEQHHRKLELRERTEYLSALIETAPECIKTVAADGTLLQMNPAGLDMVEADAETAVTGNCVYDLIAPEHRERFRTFNERICQGECGTLTFDIIGLEGTRRHMESHAAPLHRPDGTTVQVALTRDITEQVERESELERALDLLEKTEQVADVGGWEIDLNTQDVFWSDHIFELLEVDADEEPSLDEALDMYHEEDKPIVMDAVENALASGDPFDVEARIRTNSGEVRWLRLQGAPETADDDVVSLRGAAQDITTRKQREQRLEEVIEQLQQSNDRLKQFAYAASHDLQEPLRMVSSYLQLLEDQYREDLDGDAQEYIDFAVNGADRMREMVTDLLAFSRVEQADGAFEQVECDAILDRVLDDLQVKIEENNAEITVQSLPTVVGERSQLEQLFSNLVSNALKYRRDDPPEVDIRVENRSDCWEFSVADNGIGIDPDKTDRIFEVFKRLHQNNEYPGTGIGLSLCQKIAENHGGDIWVESEPGEGSTFFVTLPKQGPDQ</sequence>
<evidence type="ECO:0000259" key="8">
    <source>
        <dbReference type="PROSITE" id="PS50112"/>
    </source>
</evidence>
<dbReference type="SUPFAM" id="SSF47384">
    <property type="entry name" value="Homodimeric domain of signal transducing histidine kinase"/>
    <property type="match status" value="1"/>
</dbReference>
<dbReference type="PANTHER" id="PTHR43304:SF1">
    <property type="entry name" value="PAC DOMAIN-CONTAINING PROTEIN"/>
    <property type="match status" value="1"/>
</dbReference>
<dbReference type="Proteomes" id="UP001596383">
    <property type="component" value="Unassembled WGS sequence"/>
</dbReference>
<evidence type="ECO:0000259" key="9">
    <source>
        <dbReference type="PROSITE" id="PS50113"/>
    </source>
</evidence>
<comment type="caution">
    <text evidence="10">The sequence shown here is derived from an EMBL/GenBank/DDBJ whole genome shotgun (WGS) entry which is preliminary data.</text>
</comment>
<dbReference type="AlphaFoldDB" id="A0ABD5SJL2"/>
<keyword evidence="11" id="KW-1185">Reference proteome</keyword>
<dbReference type="NCBIfam" id="TIGR00229">
    <property type="entry name" value="sensory_box"/>
    <property type="match status" value="2"/>
</dbReference>
<protein>
    <recommendedName>
        <fullName evidence="2">histidine kinase</fullName>
        <ecNumber evidence="2">2.7.13.3</ecNumber>
    </recommendedName>
</protein>
<proteinExistence type="predicted"/>
<dbReference type="Gene3D" id="3.30.450.40">
    <property type="match status" value="3"/>
</dbReference>
<dbReference type="SMART" id="SM00086">
    <property type="entry name" value="PAC"/>
    <property type="match status" value="2"/>
</dbReference>
<dbReference type="PROSITE" id="PS50113">
    <property type="entry name" value="PAC"/>
    <property type="match status" value="2"/>
</dbReference>
<reference evidence="10 11" key="1">
    <citation type="journal article" date="2019" name="Int. J. Syst. Evol. Microbiol.">
        <title>The Global Catalogue of Microorganisms (GCM) 10K type strain sequencing project: providing services to taxonomists for standard genome sequencing and annotation.</title>
        <authorList>
            <consortium name="The Broad Institute Genomics Platform"/>
            <consortium name="The Broad Institute Genome Sequencing Center for Infectious Disease"/>
            <person name="Wu L."/>
            <person name="Ma J."/>
        </authorList>
    </citation>
    <scope>NUCLEOTIDE SEQUENCE [LARGE SCALE GENOMIC DNA]</scope>
    <source>
        <strain evidence="10 11">LMG 29247</strain>
    </source>
</reference>
<dbReference type="InterPro" id="IPR013656">
    <property type="entry name" value="PAS_4"/>
</dbReference>
<dbReference type="PANTHER" id="PTHR43304">
    <property type="entry name" value="PHYTOCHROME-LIKE PROTEIN CPH1"/>
    <property type="match status" value="1"/>
</dbReference>
<name>A0ABD5SJL2_9EURY</name>
<dbReference type="PROSITE" id="PS50109">
    <property type="entry name" value="HIS_KIN"/>
    <property type="match status" value="1"/>
</dbReference>
<feature type="domain" description="PAC" evidence="9">
    <location>
        <begin position="940"/>
        <end position="991"/>
    </location>
</feature>
<dbReference type="PROSITE" id="PS50112">
    <property type="entry name" value="PAS"/>
    <property type="match status" value="2"/>
</dbReference>
<evidence type="ECO:0000256" key="4">
    <source>
        <dbReference type="ARBA" id="ARBA00022679"/>
    </source>
</evidence>
<dbReference type="SMART" id="SM00091">
    <property type="entry name" value="PAS"/>
    <property type="match status" value="2"/>
</dbReference>
<keyword evidence="5" id="KW-0418">Kinase</keyword>
<dbReference type="Pfam" id="PF08447">
    <property type="entry name" value="PAS_3"/>
    <property type="match status" value="1"/>
</dbReference>
<dbReference type="InterPro" id="IPR036890">
    <property type="entry name" value="HATPase_C_sf"/>
</dbReference>
<dbReference type="InterPro" id="IPR013655">
    <property type="entry name" value="PAS_fold_3"/>
</dbReference>
<feature type="domain" description="PAS" evidence="8">
    <location>
        <begin position="741"/>
        <end position="812"/>
    </location>
</feature>
<dbReference type="SUPFAM" id="SSF55874">
    <property type="entry name" value="ATPase domain of HSP90 chaperone/DNA topoisomerase II/histidine kinase"/>
    <property type="match status" value="1"/>
</dbReference>
<feature type="domain" description="Histidine kinase" evidence="7">
    <location>
        <begin position="1009"/>
        <end position="1222"/>
    </location>
</feature>
<dbReference type="Gene3D" id="3.30.565.10">
    <property type="entry name" value="Histidine kinase-like ATPase, C-terminal domain"/>
    <property type="match status" value="1"/>
</dbReference>